<name>A0A7V8RBZ8_9SPHN</name>
<protein>
    <recommendedName>
        <fullName evidence="3">Helix-turn-helix domain-containing protein</fullName>
    </recommendedName>
</protein>
<reference evidence="1 2" key="1">
    <citation type="journal article" date="1994" name="Int. J. Syst. Bacteriol.">
        <title>Phylogenetic positions of novel aerobic, bacteriochlorophyll a-containing bacteria and description of Roseococcus thiosulfatophilus gen. nov., sp. nov., Erythromicrobium ramosum gen. nov., sp. nov., and Erythrobacter litoralis sp. nov.</title>
        <authorList>
            <person name="Yurkov V."/>
            <person name="Stackebrandt E."/>
            <person name="Holmes A."/>
            <person name="Fuerst J.A."/>
            <person name="Hugenholtz P."/>
            <person name="Golecki J."/>
            <person name="Gad'on N."/>
            <person name="Gorlenko V.M."/>
            <person name="Kompantseva E.I."/>
            <person name="Drews G."/>
        </authorList>
    </citation>
    <scope>NUCLEOTIDE SEQUENCE [LARGE SCALE GENOMIC DNA]</scope>
    <source>
        <strain evidence="1 2">KR-99</strain>
    </source>
</reference>
<proteinExistence type="predicted"/>
<evidence type="ECO:0000313" key="1">
    <source>
        <dbReference type="EMBL" id="MBA1373663.1"/>
    </source>
</evidence>
<comment type="caution">
    <text evidence="1">The sequence shown here is derived from an EMBL/GenBank/DDBJ whole genome shotgun (WGS) entry which is preliminary data.</text>
</comment>
<evidence type="ECO:0008006" key="3">
    <source>
        <dbReference type="Google" id="ProtNLM"/>
    </source>
</evidence>
<dbReference type="Proteomes" id="UP000589292">
    <property type="component" value="Unassembled WGS sequence"/>
</dbReference>
<evidence type="ECO:0000313" key="2">
    <source>
        <dbReference type="Proteomes" id="UP000589292"/>
    </source>
</evidence>
<gene>
    <name evidence="1" type="ORF">FG486_04885</name>
</gene>
<organism evidence="1 2">
    <name type="scientific">Sphingomonas ursincola</name>
    <dbReference type="NCBI Taxonomy" id="56361"/>
    <lineage>
        <taxon>Bacteria</taxon>
        <taxon>Pseudomonadati</taxon>
        <taxon>Pseudomonadota</taxon>
        <taxon>Alphaproteobacteria</taxon>
        <taxon>Sphingomonadales</taxon>
        <taxon>Sphingomonadaceae</taxon>
        <taxon>Sphingomonas</taxon>
    </lineage>
</organism>
<dbReference type="AlphaFoldDB" id="A0A7V8RBZ8"/>
<dbReference type="RefSeq" id="WP_181266648.1">
    <property type="nucleotide sequence ID" value="NZ_BAAAGB010000002.1"/>
</dbReference>
<keyword evidence="2" id="KW-1185">Reference proteome</keyword>
<dbReference type="EMBL" id="VDES01000001">
    <property type="protein sequence ID" value="MBA1373663.1"/>
    <property type="molecule type" value="Genomic_DNA"/>
</dbReference>
<sequence>MDRFTGVPHTVMKSEAYRSLSSTARSLLFELAMIENGKNNGSLYLSVRDAADRLGMSDPNSVTNAFDELTDRGLICCTKAAHFEVKAADHSRARCWKLTWKAANRRPPSDEWRAYCAPPDSGAAKRARRGMAALKRYGYALSAHRLPVLETITE</sequence>
<accession>A0A7V8RBZ8</accession>